<accession>M2X3A3</accession>
<dbReference type="RefSeq" id="XP_005707380.1">
    <property type="nucleotide sequence ID" value="XM_005707323.1"/>
</dbReference>
<dbReference type="GeneID" id="17089555"/>
<dbReference type="Pfam" id="PF08654">
    <property type="entry name" value="DASH_Dad2"/>
    <property type="match status" value="1"/>
</dbReference>
<organism evidence="1 2">
    <name type="scientific">Galdieria sulphuraria</name>
    <name type="common">Red alga</name>
    <dbReference type="NCBI Taxonomy" id="130081"/>
    <lineage>
        <taxon>Eukaryota</taxon>
        <taxon>Rhodophyta</taxon>
        <taxon>Bangiophyceae</taxon>
        <taxon>Galdieriales</taxon>
        <taxon>Galdieriaceae</taxon>
        <taxon>Galdieria</taxon>
    </lineage>
</organism>
<evidence type="ECO:0000313" key="1">
    <source>
        <dbReference type="EMBL" id="EME30860.1"/>
    </source>
</evidence>
<dbReference type="KEGG" id="gsl:Gasu_18740"/>
<keyword evidence="2" id="KW-1185">Reference proteome</keyword>
<name>M2X3A3_GALSU</name>
<dbReference type="Proteomes" id="UP000030680">
    <property type="component" value="Unassembled WGS sequence"/>
</dbReference>
<dbReference type="GO" id="GO:0042729">
    <property type="term" value="C:DASH complex"/>
    <property type="evidence" value="ECO:0007669"/>
    <property type="project" value="InterPro"/>
</dbReference>
<dbReference type="OrthoDB" id="10305357at2759"/>
<sequence>MQQEDLVTLQQLNTFTCHLNESFQQIEERLKVLELKATRLEETTDRWDKWLRSIGKLRMKQRQENTKLGTKKLPTN</sequence>
<dbReference type="EMBL" id="KB454496">
    <property type="protein sequence ID" value="EME30860.1"/>
    <property type="molecule type" value="Genomic_DNA"/>
</dbReference>
<evidence type="ECO:0000313" key="2">
    <source>
        <dbReference type="Proteomes" id="UP000030680"/>
    </source>
</evidence>
<dbReference type="GO" id="GO:0000278">
    <property type="term" value="P:mitotic cell cycle"/>
    <property type="evidence" value="ECO:0007669"/>
    <property type="project" value="InterPro"/>
</dbReference>
<dbReference type="Gramene" id="EME30860">
    <property type="protein sequence ID" value="EME30860"/>
    <property type="gene ID" value="Gasu_18740"/>
</dbReference>
<dbReference type="InterPro" id="IPR013963">
    <property type="entry name" value="DASH_Dad2"/>
</dbReference>
<proteinExistence type="predicted"/>
<gene>
    <name evidence="1" type="ORF">Gasu_18740</name>
</gene>
<dbReference type="AlphaFoldDB" id="M2X3A3"/>
<dbReference type="GO" id="GO:0072686">
    <property type="term" value="C:mitotic spindle"/>
    <property type="evidence" value="ECO:0007669"/>
    <property type="project" value="InterPro"/>
</dbReference>
<reference evidence="2" key="1">
    <citation type="journal article" date="2013" name="Science">
        <title>Gene transfer from bacteria and archaea facilitated evolution of an extremophilic eukaryote.</title>
        <authorList>
            <person name="Schonknecht G."/>
            <person name="Chen W.H."/>
            <person name="Ternes C.M."/>
            <person name="Barbier G.G."/>
            <person name="Shrestha R.P."/>
            <person name="Stanke M."/>
            <person name="Brautigam A."/>
            <person name="Baker B.J."/>
            <person name="Banfield J.F."/>
            <person name="Garavito R.M."/>
            <person name="Carr K."/>
            <person name="Wilkerson C."/>
            <person name="Rensing S.A."/>
            <person name="Gagneul D."/>
            <person name="Dickenson N.E."/>
            <person name="Oesterhelt C."/>
            <person name="Lercher M.J."/>
            <person name="Weber A.P."/>
        </authorList>
    </citation>
    <scope>NUCLEOTIDE SEQUENCE [LARGE SCALE GENOMIC DNA]</scope>
    <source>
        <strain evidence="2">074W</strain>
    </source>
</reference>
<protein>
    <submittedName>
        <fullName evidence="1">Uncharacterized protein</fullName>
    </submittedName>
</protein>